<dbReference type="InterPro" id="IPR004328">
    <property type="entry name" value="BRO1_dom"/>
</dbReference>
<reference evidence="2" key="1">
    <citation type="submission" date="2018-02" db="EMBL/GenBank/DDBJ databases">
        <authorList>
            <person name="Cohen D.B."/>
            <person name="Kent A.D."/>
        </authorList>
    </citation>
    <scope>NUCLEOTIDE SEQUENCE</scope>
</reference>
<proteinExistence type="predicted"/>
<dbReference type="Pfam" id="PF03097">
    <property type="entry name" value="BRO1"/>
    <property type="match status" value="1"/>
</dbReference>
<sequence>MAAPSTSSSSTTNIMLAIFEKKTTSVDLYRPLRNYIAFNYSEHEAQNLEDDLQTLKQYRSDLERQPDPTPTSRRDLLQNYFKALCLVETRFPISPDKDHINIITFTWNDAFNPYPPTVTNPPPPSSLFFSLSYRALLSLPHFSFFLLSFLQRLYALPRSVSLNLSSLLL</sequence>
<accession>A0A2N9EXX9</accession>
<dbReference type="Gene3D" id="1.25.40.280">
    <property type="entry name" value="alix/aip1 like domains"/>
    <property type="match status" value="1"/>
</dbReference>
<dbReference type="InterPro" id="IPR038499">
    <property type="entry name" value="BRO1_sf"/>
</dbReference>
<evidence type="ECO:0000313" key="2">
    <source>
        <dbReference type="EMBL" id="SPC79703.1"/>
    </source>
</evidence>
<name>A0A2N9EXX9_FAGSY</name>
<feature type="domain" description="BRO1" evidence="1">
    <location>
        <begin position="13"/>
        <end position="119"/>
    </location>
</feature>
<organism evidence="2">
    <name type="scientific">Fagus sylvatica</name>
    <name type="common">Beechnut</name>
    <dbReference type="NCBI Taxonomy" id="28930"/>
    <lineage>
        <taxon>Eukaryota</taxon>
        <taxon>Viridiplantae</taxon>
        <taxon>Streptophyta</taxon>
        <taxon>Embryophyta</taxon>
        <taxon>Tracheophyta</taxon>
        <taxon>Spermatophyta</taxon>
        <taxon>Magnoliopsida</taxon>
        <taxon>eudicotyledons</taxon>
        <taxon>Gunneridae</taxon>
        <taxon>Pentapetalae</taxon>
        <taxon>rosids</taxon>
        <taxon>fabids</taxon>
        <taxon>Fagales</taxon>
        <taxon>Fagaceae</taxon>
        <taxon>Fagus</taxon>
    </lineage>
</organism>
<dbReference type="PANTHER" id="PTHR23030">
    <property type="entry name" value="PCD6 INTERACTING PROTEIN-RELATED"/>
    <property type="match status" value="1"/>
</dbReference>
<dbReference type="GO" id="GO:0005768">
    <property type="term" value="C:endosome"/>
    <property type="evidence" value="ECO:0007669"/>
    <property type="project" value="TreeGrafter"/>
</dbReference>
<dbReference type="PANTHER" id="PTHR23030:SF30">
    <property type="entry name" value="TYROSINE-PROTEIN PHOSPHATASE NON-RECEPTOR TYPE 23"/>
    <property type="match status" value="1"/>
</dbReference>
<evidence type="ECO:0000259" key="1">
    <source>
        <dbReference type="PROSITE" id="PS51180"/>
    </source>
</evidence>
<gene>
    <name evidence="2" type="ORF">FSB_LOCUS7585</name>
</gene>
<dbReference type="AlphaFoldDB" id="A0A2N9EXX9"/>
<dbReference type="PROSITE" id="PS51180">
    <property type="entry name" value="BRO1"/>
    <property type="match status" value="1"/>
</dbReference>
<dbReference type="GO" id="GO:0043328">
    <property type="term" value="P:protein transport to vacuole involved in ubiquitin-dependent protein catabolic process via the multivesicular body sorting pathway"/>
    <property type="evidence" value="ECO:0007669"/>
    <property type="project" value="TreeGrafter"/>
</dbReference>
<dbReference type="EMBL" id="OIVN01000407">
    <property type="protein sequence ID" value="SPC79703.1"/>
    <property type="molecule type" value="Genomic_DNA"/>
</dbReference>
<protein>
    <recommendedName>
        <fullName evidence="1">BRO1 domain-containing protein</fullName>
    </recommendedName>
</protein>